<dbReference type="SUPFAM" id="SSF53067">
    <property type="entry name" value="Actin-like ATPase domain"/>
    <property type="match status" value="2"/>
</dbReference>
<keyword evidence="3 6" id="KW-0067">ATP-binding</keyword>
<feature type="region of interest" description="Disordered" evidence="7">
    <location>
        <begin position="461"/>
        <end position="662"/>
    </location>
</feature>
<evidence type="ECO:0000256" key="3">
    <source>
        <dbReference type="ARBA" id="ARBA00022840"/>
    </source>
</evidence>
<dbReference type="InterPro" id="IPR018181">
    <property type="entry name" value="Heat_shock_70_CS"/>
</dbReference>
<dbReference type="RefSeq" id="WP_091492760.1">
    <property type="nucleotide sequence ID" value="NZ_LT629692.1"/>
</dbReference>
<dbReference type="PRINTS" id="PR00301">
    <property type="entry name" value="HEATSHOCK70"/>
</dbReference>
<dbReference type="Proteomes" id="UP000199009">
    <property type="component" value="Chromosome I"/>
</dbReference>
<feature type="compositionally biased region" description="Polar residues" evidence="7">
    <location>
        <begin position="478"/>
        <end position="488"/>
    </location>
</feature>
<dbReference type="InterPro" id="IPR043129">
    <property type="entry name" value="ATPase_NBD"/>
</dbReference>
<dbReference type="Gene3D" id="3.30.420.40">
    <property type="match status" value="2"/>
</dbReference>
<evidence type="ECO:0000313" key="8">
    <source>
        <dbReference type="EMBL" id="SDH60019.1"/>
    </source>
</evidence>
<dbReference type="OrthoDB" id="9766019at2"/>
<sequence length="662" mass="67854">MNEQYHLAVDVGTSRVAAATARLAADGSILTTPFALGRRSDSVSTVVFVAEDGQLLVGDAAERRGVAQPDRLIREFKRSVGDEIPLVVAGRSIPAEQLYAHTVAMVVEQVTEREGARPDSITLTHPATWGPHRLGLILAALEVEGVGEVELISEPEAAARSYEFYRPLAVGQTLAVYDLGGGTFDAVLLRKDASGAFALVGNPVGIDNLGGADFDDAVLRHVLQSAKVIGLDPADPDTRLALAQLRRECVDAKEALSFDSDATIPVLLPTRSARIRLTRSEFESMIDPSLEKTINALDDALEEGGVDGDDIECILLIGGSSRIPLVTQKLSERFDRPTAIDADPKSSIALGAALTGLVRHNDRDLGVGSELALIEPAGDAALELFQPAGAVATLAAPVNAAAPKTGKVHTLALAGGAVLIAGAIVFGSTFTAGSGFFFTPTASTVKPLVDWSKVNPTVAAPPAPASAVPGPVAESAPQEQTDSRSPATQRRAPQKTTETRETTNVKTISDPAKPSAKPTPSNDSPSPKPTPKPTPSETQTPTPTGGGEDTDGTSTDGTTTDGTTTDGTTTDGTTTDGTTTDGTTTDGTTTDGTTTDGTTTDGTTTDGTTTDGTTTDGTTTDGSVDITSVDVDGGATDVDGGSDVDSPPAARGSGPVPAHPAV</sequence>
<gene>
    <name evidence="8" type="ORF">SAMN04489810_3420</name>
</gene>
<keyword evidence="9" id="KW-1185">Reference proteome</keyword>
<dbReference type="AlphaFoldDB" id="A0A1G8DRF5"/>
<keyword evidence="5" id="KW-0143">Chaperone</keyword>
<dbReference type="Gene3D" id="3.90.640.10">
    <property type="entry name" value="Actin, Chain A, domain 4"/>
    <property type="match status" value="1"/>
</dbReference>
<keyword evidence="4" id="KW-0346">Stress response</keyword>
<dbReference type="PANTHER" id="PTHR19375">
    <property type="entry name" value="HEAT SHOCK PROTEIN 70KDA"/>
    <property type="match status" value="1"/>
</dbReference>
<proteinExistence type="inferred from homology"/>
<dbReference type="STRING" id="370764.SAMN04489810_3420"/>
<evidence type="ECO:0000256" key="4">
    <source>
        <dbReference type="ARBA" id="ARBA00023016"/>
    </source>
</evidence>
<evidence type="ECO:0000256" key="2">
    <source>
        <dbReference type="ARBA" id="ARBA00022741"/>
    </source>
</evidence>
<reference evidence="8 9" key="1">
    <citation type="submission" date="2016-10" db="EMBL/GenBank/DDBJ databases">
        <authorList>
            <person name="de Groot N.N."/>
        </authorList>
    </citation>
    <scope>NUCLEOTIDE SEQUENCE [LARGE SCALE GENOMIC DNA]</scope>
    <source>
        <strain evidence="8 9">DSM 23142</strain>
    </source>
</reference>
<comment type="similarity">
    <text evidence="1 6">Belongs to the heat shock protein 70 family.</text>
</comment>
<dbReference type="Pfam" id="PF00012">
    <property type="entry name" value="HSP70"/>
    <property type="match status" value="1"/>
</dbReference>
<dbReference type="GO" id="GO:0140662">
    <property type="term" value="F:ATP-dependent protein folding chaperone"/>
    <property type="evidence" value="ECO:0007669"/>
    <property type="project" value="InterPro"/>
</dbReference>
<keyword evidence="2 6" id="KW-0547">Nucleotide-binding</keyword>
<dbReference type="InterPro" id="IPR013126">
    <property type="entry name" value="Hsp_70_fam"/>
</dbReference>
<evidence type="ECO:0000256" key="1">
    <source>
        <dbReference type="ARBA" id="ARBA00007381"/>
    </source>
</evidence>
<evidence type="ECO:0000313" key="9">
    <source>
        <dbReference type="Proteomes" id="UP000199009"/>
    </source>
</evidence>
<dbReference type="GO" id="GO:0005524">
    <property type="term" value="F:ATP binding"/>
    <property type="evidence" value="ECO:0007669"/>
    <property type="project" value="UniProtKB-KW"/>
</dbReference>
<evidence type="ECO:0000256" key="5">
    <source>
        <dbReference type="ARBA" id="ARBA00023186"/>
    </source>
</evidence>
<dbReference type="EMBL" id="LT629692">
    <property type="protein sequence ID" value="SDH60019.1"/>
    <property type="molecule type" value="Genomic_DNA"/>
</dbReference>
<feature type="compositionally biased region" description="Low complexity" evidence="7">
    <location>
        <begin position="465"/>
        <end position="477"/>
    </location>
</feature>
<accession>A0A1G8DRF5</accession>
<evidence type="ECO:0000256" key="6">
    <source>
        <dbReference type="RuleBase" id="RU003322"/>
    </source>
</evidence>
<protein>
    <submittedName>
        <fullName evidence="8">Hsp70 protein</fullName>
    </submittedName>
</protein>
<organism evidence="8 9">
    <name type="scientific">Microbacterium pygmaeum</name>
    <dbReference type="NCBI Taxonomy" id="370764"/>
    <lineage>
        <taxon>Bacteria</taxon>
        <taxon>Bacillati</taxon>
        <taxon>Actinomycetota</taxon>
        <taxon>Actinomycetes</taxon>
        <taxon>Micrococcales</taxon>
        <taxon>Microbacteriaceae</taxon>
        <taxon>Microbacterium</taxon>
    </lineage>
</organism>
<name>A0A1G8DRF5_9MICO</name>
<dbReference type="PROSITE" id="PS01036">
    <property type="entry name" value="HSP70_3"/>
    <property type="match status" value="1"/>
</dbReference>
<feature type="compositionally biased region" description="Low complexity" evidence="7">
    <location>
        <begin position="552"/>
        <end position="646"/>
    </location>
</feature>
<evidence type="ECO:0000256" key="7">
    <source>
        <dbReference type="SAM" id="MobiDB-lite"/>
    </source>
</evidence>